<keyword evidence="2" id="KW-0472">Membrane</keyword>
<feature type="transmembrane region" description="Helical" evidence="2">
    <location>
        <begin position="295"/>
        <end position="314"/>
    </location>
</feature>
<evidence type="ECO:0000256" key="2">
    <source>
        <dbReference type="SAM" id="Phobius"/>
    </source>
</evidence>
<dbReference type="STRING" id="27342.A0A0H2R2W9"/>
<keyword evidence="2" id="KW-1133">Transmembrane helix</keyword>
<dbReference type="InParanoid" id="A0A0H2R2W9"/>
<dbReference type="EMBL" id="KQ086232">
    <property type="protein sequence ID" value="KLO06154.1"/>
    <property type="molecule type" value="Genomic_DNA"/>
</dbReference>
<proteinExistence type="predicted"/>
<keyword evidence="4" id="KW-1185">Reference proteome</keyword>
<organism evidence="3 4">
    <name type="scientific">Schizopora paradoxa</name>
    <dbReference type="NCBI Taxonomy" id="27342"/>
    <lineage>
        <taxon>Eukaryota</taxon>
        <taxon>Fungi</taxon>
        <taxon>Dikarya</taxon>
        <taxon>Basidiomycota</taxon>
        <taxon>Agaricomycotina</taxon>
        <taxon>Agaricomycetes</taxon>
        <taxon>Hymenochaetales</taxon>
        <taxon>Schizoporaceae</taxon>
        <taxon>Schizopora</taxon>
    </lineage>
</organism>
<evidence type="ECO:0000313" key="4">
    <source>
        <dbReference type="Proteomes" id="UP000053477"/>
    </source>
</evidence>
<dbReference type="AlphaFoldDB" id="A0A0H2R2W9"/>
<evidence type="ECO:0000256" key="1">
    <source>
        <dbReference type="SAM" id="MobiDB-lite"/>
    </source>
</evidence>
<dbReference type="Proteomes" id="UP000053477">
    <property type="component" value="Unassembled WGS sequence"/>
</dbReference>
<keyword evidence="2" id="KW-0812">Transmembrane</keyword>
<evidence type="ECO:0000313" key="3">
    <source>
        <dbReference type="EMBL" id="KLO06154.1"/>
    </source>
</evidence>
<dbReference type="OrthoDB" id="3365917at2759"/>
<gene>
    <name evidence="3" type="ORF">SCHPADRAFT_883096</name>
</gene>
<feature type="compositionally biased region" description="Gly residues" evidence="1">
    <location>
        <begin position="13"/>
        <end position="31"/>
    </location>
</feature>
<protein>
    <submittedName>
        <fullName evidence="3">Uncharacterized protein</fullName>
    </submittedName>
</protein>
<sequence>MNFTHIFPRKGGGRSSGKGGKGDGDGGGGSKGSPAARKGASSSFTKSKFSNSFKLSGTKVSAAPYSDGGGKSFTIKSGPFSGRTSGGSTRDFVYGTRTYGSGYPYGGYGYYISDRPFPYGFYPVYIQSNYYGNDEYGNVNNTDRPGGNFVAAIIQPSYNPSSVTYRILGDNASVSAVFQALVSNCSIESNTSNIFAFTPSTITNTSTWPLPEQVIQWYRASTFALSLDGYNNTAALASNQPSSNSSTDFTPLPDTSLPDGLNTTFLECVNSTVGASVPMFYKPPPVLDALDISQIVVWGSVALFFIAGITYAICRDLWKACKSCCKRATKKRGAKKKAVRYNSLEQVEQRNINANPVHRQALVFESCIAIFDLC</sequence>
<feature type="compositionally biased region" description="Low complexity" evidence="1">
    <location>
        <begin position="32"/>
        <end position="48"/>
    </location>
</feature>
<name>A0A0H2R2W9_9AGAM</name>
<feature type="region of interest" description="Disordered" evidence="1">
    <location>
        <begin position="1"/>
        <end position="48"/>
    </location>
</feature>
<reference evidence="3 4" key="1">
    <citation type="submission" date="2015-04" db="EMBL/GenBank/DDBJ databases">
        <title>Complete genome sequence of Schizopora paradoxa KUC8140, a cosmopolitan wood degrader in East Asia.</title>
        <authorList>
            <consortium name="DOE Joint Genome Institute"/>
            <person name="Min B."/>
            <person name="Park H."/>
            <person name="Jang Y."/>
            <person name="Kim J.-J."/>
            <person name="Kim K.H."/>
            <person name="Pangilinan J."/>
            <person name="Lipzen A."/>
            <person name="Riley R."/>
            <person name="Grigoriev I.V."/>
            <person name="Spatafora J.W."/>
            <person name="Choi I.-G."/>
        </authorList>
    </citation>
    <scope>NUCLEOTIDE SEQUENCE [LARGE SCALE GENOMIC DNA]</scope>
    <source>
        <strain evidence="3 4">KUC8140</strain>
    </source>
</reference>
<accession>A0A0H2R2W9</accession>